<protein>
    <submittedName>
        <fullName evidence="3">Uncharacterized protein</fullName>
    </submittedName>
</protein>
<comment type="caution">
    <text evidence="3">The sequence shown here is derived from an EMBL/GenBank/DDBJ whole genome shotgun (WGS) entry which is preliminary data.</text>
</comment>
<sequence length="350" mass="38579">MGMMTSSGLAGFLGGAVTGLDKVRERKRQEELDQRQAQRDALAEQFTRMQMDIAQQNQAMQQSKLAQLDRQRTADSYLYQHPQAVGGMMAASGDNWARGFGGGPDLTAASPEAYRWAADYQTPRQKLQDAMGLYGAKKQIDSMYPGQEKRPNFEFKKMTVDGRPGIYAINPADPSAPPRFMGGGEGGGIDINAERDLRKEFSAETNYFKQIQSSFDTIRSIAREPSAAGDIGLVFSIMKMFDPGSVVREGEFAVAQNAAGVPARVRAQYNKLISGERLTPEQRADFVGTAQRIYQDQAESFSRKKDFYSGLASQYGMSPERITYDFSGGRDGQPNADSEADRLITKYGGK</sequence>
<keyword evidence="4" id="KW-1185">Reference proteome</keyword>
<organism evidence="3 4">
    <name type="scientific">Pseudodesulfovibrio karagichevae</name>
    <dbReference type="NCBI Taxonomy" id="3239305"/>
    <lineage>
        <taxon>Bacteria</taxon>
        <taxon>Pseudomonadati</taxon>
        <taxon>Thermodesulfobacteriota</taxon>
        <taxon>Desulfovibrionia</taxon>
        <taxon>Desulfovibrionales</taxon>
        <taxon>Desulfovibrionaceae</taxon>
    </lineage>
</organism>
<feature type="coiled-coil region" evidence="1">
    <location>
        <begin position="20"/>
        <end position="71"/>
    </location>
</feature>
<accession>A0ABV4JXG3</accession>
<proteinExistence type="predicted"/>
<dbReference type="RefSeq" id="WP_371384949.1">
    <property type="nucleotide sequence ID" value="NZ_JBGLYH010000002.1"/>
</dbReference>
<feature type="region of interest" description="Disordered" evidence="2">
    <location>
        <begin position="323"/>
        <end position="350"/>
    </location>
</feature>
<evidence type="ECO:0000256" key="2">
    <source>
        <dbReference type="SAM" id="MobiDB-lite"/>
    </source>
</evidence>
<evidence type="ECO:0000313" key="3">
    <source>
        <dbReference type="EMBL" id="MEZ7195398.1"/>
    </source>
</evidence>
<gene>
    <name evidence="3" type="ORF">AB6M95_01440</name>
</gene>
<name>A0ABV4JXG3_9BACT</name>
<evidence type="ECO:0000313" key="4">
    <source>
        <dbReference type="Proteomes" id="UP001568698"/>
    </source>
</evidence>
<dbReference type="Proteomes" id="UP001568698">
    <property type="component" value="Unassembled WGS sequence"/>
</dbReference>
<dbReference type="EMBL" id="JBGLYH010000002">
    <property type="protein sequence ID" value="MEZ7195398.1"/>
    <property type="molecule type" value="Genomic_DNA"/>
</dbReference>
<keyword evidence="1" id="KW-0175">Coiled coil</keyword>
<reference evidence="3 4" key="1">
    <citation type="submission" date="2024-08" db="EMBL/GenBank/DDBJ databases">
        <title>Sulfate-reducing bacteria isolated from formation water of the oil field in Kazakhstan and description of Pseudodesulfovibrio sp.</title>
        <authorList>
            <person name="Bidzhieva S.K."/>
            <person name="Tourova T.P."/>
            <person name="Grouzdev D.S."/>
            <person name="Beletsky A.V."/>
            <person name="Sokolova D.S."/>
            <person name="Samigullina S.R."/>
            <person name="Poltaraus A.B."/>
            <person name="Avtukh A.N."/>
            <person name="Tereshina V.M."/>
            <person name="Zhaparov N.S."/>
            <person name="Mardanov A.V."/>
            <person name="Nazina T.N."/>
        </authorList>
    </citation>
    <scope>NUCLEOTIDE SEQUENCE [LARGE SCALE GENOMIC DNA]</scope>
    <source>
        <strain evidence="3 4">9FUS</strain>
    </source>
</reference>
<evidence type="ECO:0000256" key="1">
    <source>
        <dbReference type="SAM" id="Coils"/>
    </source>
</evidence>